<dbReference type="InterPro" id="IPR029064">
    <property type="entry name" value="Ribosomal_eL30-like_sf"/>
</dbReference>
<dbReference type="EMBL" id="LFWU01000138">
    <property type="protein sequence ID" value="KON29964.1"/>
    <property type="molecule type" value="Genomic_DNA"/>
</dbReference>
<dbReference type="Proteomes" id="UP000037237">
    <property type="component" value="Unassembled WGS sequence"/>
</dbReference>
<comment type="caution">
    <text evidence="1">The sequence shown here is derived from an EMBL/GenBank/DDBJ whole genome shotgun (WGS) entry which is preliminary data.</text>
</comment>
<name>A0A0M0BNI5_9ARCH</name>
<dbReference type="SUPFAM" id="SSF55315">
    <property type="entry name" value="L30e-like"/>
    <property type="match status" value="1"/>
</dbReference>
<evidence type="ECO:0008006" key="3">
    <source>
        <dbReference type="Google" id="ProtNLM"/>
    </source>
</evidence>
<sequence>MKHKRQYRRGYPVALLVGLETDHAIIWQVFSKVVKLFLNLKIDGNRTEEKILYNFHESLMDSLKPILNDGVQSVVIAAPPRTTYATEFRNHVQKHHKYLFQSKSPNRVNFTNIVGSAEDKLKVSDLVKTKKFTELISDTTSEEAEQIVDLLEKNLYNENKRSIVLYSLKEIETKIYQTKIRSESRIEYLLITNKYLNESNQKNRIQRLMQISKNKKVKTKVVNTETTAGNRINQFGGIVFFSIPF</sequence>
<dbReference type="Gene3D" id="3.30.1330.30">
    <property type="match status" value="1"/>
</dbReference>
<reference evidence="1 2" key="1">
    <citation type="submission" date="2015-06" db="EMBL/GenBank/DDBJ databases">
        <title>New insights into the roles of widespread benthic archaea in carbon and nitrogen cycling.</title>
        <authorList>
            <person name="Lazar C.S."/>
            <person name="Baker B.J."/>
            <person name="Seitz K.W."/>
            <person name="Hyde A.S."/>
            <person name="Dick G.J."/>
            <person name="Hinrichs K.-U."/>
            <person name="Teske A.P."/>
        </authorList>
    </citation>
    <scope>NUCLEOTIDE SEQUENCE [LARGE SCALE GENOMIC DNA]</scope>
    <source>
        <strain evidence="1">SG8-32-1</strain>
    </source>
</reference>
<evidence type="ECO:0000313" key="2">
    <source>
        <dbReference type="Proteomes" id="UP000037237"/>
    </source>
</evidence>
<organism evidence="1 2">
    <name type="scientific">miscellaneous Crenarchaeota group-1 archaeon SG8-32-1</name>
    <dbReference type="NCBI Taxonomy" id="1685124"/>
    <lineage>
        <taxon>Archaea</taxon>
        <taxon>Candidatus Bathyarchaeota</taxon>
        <taxon>MCG-1</taxon>
    </lineage>
</organism>
<protein>
    <recommendedName>
        <fullName evidence="3">eRF1 domain-containing protein</fullName>
    </recommendedName>
</protein>
<proteinExistence type="predicted"/>
<gene>
    <name evidence="1" type="ORF">AC477_05325</name>
</gene>
<dbReference type="AlphaFoldDB" id="A0A0M0BNI5"/>
<accession>A0A0M0BNI5</accession>
<evidence type="ECO:0000313" key="1">
    <source>
        <dbReference type="EMBL" id="KON29964.1"/>
    </source>
</evidence>